<comment type="caution">
    <text evidence="1">The sequence shown here is derived from an EMBL/GenBank/DDBJ whole genome shotgun (WGS) entry which is preliminary data.</text>
</comment>
<reference evidence="1 2" key="1">
    <citation type="journal article" date="2013" name="ISME J.">
        <title>A metabolic model for members of the genus Tetrasphaera involved in enhanced biological phosphorus removal.</title>
        <authorList>
            <person name="Kristiansen R."/>
            <person name="Nguyen H.T.T."/>
            <person name="Saunders A.M."/>
            <person name="Nielsen J.L."/>
            <person name="Wimmer R."/>
            <person name="Le V.Q."/>
            <person name="McIlroy S.J."/>
            <person name="Petrovski S."/>
            <person name="Seviour R.J."/>
            <person name="Calteau A."/>
            <person name="Nielsen K.L."/>
            <person name="Nielsen P.H."/>
        </authorList>
    </citation>
    <scope>NUCLEOTIDE SEQUENCE [LARGE SCALE GENOMIC DNA]</scope>
    <source>
        <strain evidence="1 2">Ben 74</strain>
    </source>
</reference>
<dbReference type="AlphaFoldDB" id="A0A077MDE5"/>
<dbReference type="STRING" id="1193518.BN13_80038"/>
<name>A0A077MDE5_9MICO</name>
<evidence type="ECO:0000313" key="1">
    <source>
        <dbReference type="EMBL" id="CCI54669.1"/>
    </source>
</evidence>
<gene>
    <name evidence="1" type="ORF">BN13_80038</name>
</gene>
<proteinExistence type="predicted"/>
<organism evidence="1 2">
    <name type="scientific">Nostocoides jenkinsii Ben 74</name>
    <dbReference type="NCBI Taxonomy" id="1193518"/>
    <lineage>
        <taxon>Bacteria</taxon>
        <taxon>Bacillati</taxon>
        <taxon>Actinomycetota</taxon>
        <taxon>Actinomycetes</taxon>
        <taxon>Micrococcales</taxon>
        <taxon>Intrasporangiaceae</taxon>
        <taxon>Nostocoides</taxon>
    </lineage>
</organism>
<sequence length="159" mass="17881">MSTTRPKPYLLIDVDGVLNPSISNRQAERAGFVTKRTFDSAGWRYRVFLHRQHGAWLSAMSDRFELAWATTWEGIADREFGPILGLPSLPVASLNLRTHYSKVPGILDFVGDRPFAWLDDCEALALVAVPNLVVHVDDRVGLTLRNLAAARTWAKRLPR</sequence>
<evidence type="ECO:0000313" key="2">
    <source>
        <dbReference type="Proteomes" id="UP000035720"/>
    </source>
</evidence>
<dbReference type="RefSeq" id="WP_048544120.1">
    <property type="nucleotide sequence ID" value="NZ_HF571038.1"/>
</dbReference>
<dbReference type="Proteomes" id="UP000035720">
    <property type="component" value="Unassembled WGS sequence"/>
</dbReference>
<protein>
    <recommendedName>
        <fullName evidence="3">Secreted protein</fullName>
    </recommendedName>
</protein>
<dbReference type="OrthoDB" id="5124141at2"/>
<evidence type="ECO:0008006" key="3">
    <source>
        <dbReference type="Google" id="ProtNLM"/>
    </source>
</evidence>
<accession>A0A077MDE5</accession>
<keyword evidence="2" id="KW-1185">Reference proteome</keyword>
<dbReference type="EMBL" id="CAJC01000194">
    <property type="protein sequence ID" value="CCI54669.1"/>
    <property type="molecule type" value="Genomic_DNA"/>
</dbReference>